<name>A0A061A8J9_9ACTN</name>
<dbReference type="HOGENOM" id="CLU_138456_0_0_11"/>
<accession>A0A061A8J9</accession>
<organism evidence="1">
    <name type="scientific">Streptomyces iranensis</name>
    <dbReference type="NCBI Taxonomy" id="576784"/>
    <lineage>
        <taxon>Bacteria</taxon>
        <taxon>Bacillati</taxon>
        <taxon>Actinomycetota</taxon>
        <taxon>Actinomycetes</taxon>
        <taxon>Kitasatosporales</taxon>
        <taxon>Streptomycetaceae</taxon>
        <taxon>Streptomyces</taxon>
        <taxon>Streptomyces violaceusniger group</taxon>
    </lineage>
</organism>
<reference evidence="1" key="1">
    <citation type="submission" date="2014-05" db="EMBL/GenBank/DDBJ databases">
        <authorList>
            <person name="Horn Fabian"/>
        </authorList>
    </citation>
    <scope>NUCLEOTIDE SEQUENCE</scope>
</reference>
<evidence type="ECO:0000313" key="2">
    <source>
        <dbReference type="EMBL" id="MBP2060223.1"/>
    </source>
</evidence>
<evidence type="ECO:0000313" key="1">
    <source>
        <dbReference type="EMBL" id="CDR15701.1"/>
    </source>
</evidence>
<proteinExistence type="predicted"/>
<dbReference type="InterPro" id="IPR021398">
    <property type="entry name" value="DUF3037"/>
</dbReference>
<dbReference type="GeneID" id="32465770"/>
<protein>
    <recommendedName>
        <fullName evidence="4">DUF3037 domain-containing protein</fullName>
    </recommendedName>
</protein>
<dbReference type="AlphaFoldDB" id="A0A061A8J9"/>
<gene>
    <name evidence="2" type="ORF">J2Z30_001225</name>
    <name evidence="1" type="ORF">SIRAN8773</name>
</gene>
<evidence type="ECO:0000313" key="3">
    <source>
        <dbReference type="Proteomes" id="UP000756710"/>
    </source>
</evidence>
<reference evidence="2 3" key="2">
    <citation type="submission" date="2021-03" db="EMBL/GenBank/DDBJ databases">
        <title>Genomic Encyclopedia of Type Strains, Phase IV (KMG-IV): sequencing the most valuable type-strain genomes for metagenomic binning, comparative biology and taxonomic classification.</title>
        <authorList>
            <person name="Goeker M."/>
        </authorList>
    </citation>
    <scope>NUCLEOTIDE SEQUENCE [LARGE SCALE GENOMIC DNA]</scope>
    <source>
        <strain evidence="2 3">DSM 41954</strain>
    </source>
</reference>
<dbReference type="RefSeq" id="WP_044579410.1">
    <property type="nucleotide sequence ID" value="NZ_BAABDR010000079.1"/>
</dbReference>
<sequence>MSGFHNGRDVFEYAVLRVVPRVERGEQINAGVVVYCRATSFVAARIHLDEDRLRALDPSADVPAVRAALRAVECVCGGGERAGQAAGEDAGRRFRWLVAPRSTVVQPGPVHTGLTADAEAEVERLLDLLVR</sequence>
<keyword evidence="3" id="KW-1185">Reference proteome</keyword>
<dbReference type="Proteomes" id="UP000756710">
    <property type="component" value="Unassembled WGS sequence"/>
</dbReference>
<dbReference type="Pfam" id="PF11236">
    <property type="entry name" value="DUF3037"/>
    <property type="match status" value="1"/>
</dbReference>
<dbReference type="EMBL" id="LK022848">
    <property type="protein sequence ID" value="CDR15701.1"/>
    <property type="molecule type" value="Genomic_DNA"/>
</dbReference>
<evidence type="ECO:0008006" key="4">
    <source>
        <dbReference type="Google" id="ProtNLM"/>
    </source>
</evidence>
<dbReference type="EMBL" id="JAGGLR010000003">
    <property type="protein sequence ID" value="MBP2060223.1"/>
    <property type="molecule type" value="Genomic_DNA"/>
</dbReference>